<accession>A0A9W8CR88</accession>
<organism evidence="12 13">
    <name type="scientific">Coemansia erecta</name>
    <dbReference type="NCBI Taxonomy" id="147472"/>
    <lineage>
        <taxon>Eukaryota</taxon>
        <taxon>Fungi</taxon>
        <taxon>Fungi incertae sedis</taxon>
        <taxon>Zoopagomycota</taxon>
        <taxon>Kickxellomycotina</taxon>
        <taxon>Kickxellomycetes</taxon>
        <taxon>Kickxellales</taxon>
        <taxon>Kickxellaceae</taxon>
        <taxon>Coemansia</taxon>
    </lineage>
</organism>
<proteinExistence type="inferred from homology"/>
<feature type="transmembrane region" description="Helical" evidence="10">
    <location>
        <begin position="156"/>
        <end position="174"/>
    </location>
</feature>
<dbReference type="Proteomes" id="UP001149813">
    <property type="component" value="Unassembled WGS sequence"/>
</dbReference>
<evidence type="ECO:0000313" key="12">
    <source>
        <dbReference type="EMBL" id="KAJ1720883.1"/>
    </source>
</evidence>
<keyword evidence="11" id="KW-0732">Signal</keyword>
<comment type="function">
    <text evidence="9">Mannosyltransferase involved in glycosylphosphatidylinositol-anchor biosynthesis. Transfers the third mannose to Man2-GlcN-acyl-PI during GPI precursor assembly.</text>
</comment>
<dbReference type="EMBL" id="JANBOJ010000217">
    <property type="protein sequence ID" value="KAJ1720883.1"/>
    <property type="molecule type" value="Genomic_DNA"/>
</dbReference>
<protein>
    <recommendedName>
        <fullName evidence="10">Mannosyltransferase</fullName>
        <ecNumber evidence="10">2.4.1.-</ecNumber>
    </recommendedName>
</protein>
<dbReference type="Pfam" id="PF03901">
    <property type="entry name" value="Glyco_transf_22"/>
    <property type="match status" value="1"/>
</dbReference>
<feature type="transmembrane region" description="Helical" evidence="10">
    <location>
        <begin position="186"/>
        <end position="213"/>
    </location>
</feature>
<keyword evidence="4" id="KW-0808">Transferase</keyword>
<sequence>MTRAAAKHNSGAGRLLGMAGRLFERHLFLTLLLLRLGNVCLVQTFIHPDETWQSLEVAHRAVFGYGYITWEWRHALRGFAHPMLFAAVYRLLALLRLDDTGLILAAPYILVAVIAATIDYATFAFARRLAGNQVAKWAVLCSALSWTMGSGIVRPLVNSAETALTAAAFVYWPWNRSSTRASLPTALVLAALSCIIRPTSAALWLCAGLVLVIGQPRTDAIARTAYIVTTAAVIGIAAVGLMLVIDHVGYGRWVFPPYQFYIFNVQQDLATWFGESPPFYHLYVSMPILFTSMLPFVLHGVYMSYRRHYASTEPAIVAAAASFVFSLVGHMEYRFLYPLLPIGFLYAGVSIHTLVGPMANGEPSKDKPDLQNKRGVWSVCNVVLYLAITNIPATLYLDLVHQRGVVDVFGFLRQQADGGKVSSIGFLMPCHSTPFYSHLHRDVPMWFLSCEPPLERTMLDSHYWEANDFEQSPTLFLQRIFSSDDYQSKSAIQFTDNSHPLPGQPRQIPSHLVLYDGMVRRIHDYLSDMAYTECARFFNTHFSGDSRREGDVVVYCRNA</sequence>
<gene>
    <name evidence="12" type="primary">GPI10</name>
    <name evidence="12" type="ORF">LPJ53_004529</name>
</gene>
<dbReference type="PANTHER" id="PTHR22760:SF4">
    <property type="entry name" value="GPI MANNOSYLTRANSFERASE 3"/>
    <property type="match status" value="1"/>
</dbReference>
<reference evidence="12" key="1">
    <citation type="submission" date="2022-07" db="EMBL/GenBank/DDBJ databases">
        <title>Phylogenomic reconstructions and comparative analyses of Kickxellomycotina fungi.</title>
        <authorList>
            <person name="Reynolds N.K."/>
            <person name="Stajich J.E."/>
            <person name="Barry K."/>
            <person name="Grigoriev I.V."/>
            <person name="Crous P."/>
            <person name="Smith M.E."/>
        </authorList>
    </citation>
    <scope>NUCLEOTIDE SEQUENCE</scope>
    <source>
        <strain evidence="12">NBRC 32514</strain>
    </source>
</reference>
<evidence type="ECO:0000256" key="11">
    <source>
        <dbReference type="SAM" id="SignalP"/>
    </source>
</evidence>
<evidence type="ECO:0000256" key="4">
    <source>
        <dbReference type="ARBA" id="ARBA00022679"/>
    </source>
</evidence>
<evidence type="ECO:0000256" key="10">
    <source>
        <dbReference type="RuleBase" id="RU363075"/>
    </source>
</evidence>
<dbReference type="GO" id="GO:0006506">
    <property type="term" value="P:GPI anchor biosynthetic process"/>
    <property type="evidence" value="ECO:0007669"/>
    <property type="project" value="TreeGrafter"/>
</dbReference>
<keyword evidence="8 10" id="KW-0472">Membrane</keyword>
<comment type="caution">
    <text evidence="12">The sequence shown here is derived from an EMBL/GenBank/DDBJ whole genome shotgun (WGS) entry which is preliminary data.</text>
</comment>
<comment type="similarity">
    <text evidence="2">Belongs to the glycosyltransferase 22 family. PIGB subfamily.</text>
</comment>
<evidence type="ECO:0000256" key="2">
    <source>
        <dbReference type="ARBA" id="ARBA00006065"/>
    </source>
</evidence>
<evidence type="ECO:0000256" key="1">
    <source>
        <dbReference type="ARBA" id="ARBA00004477"/>
    </source>
</evidence>
<keyword evidence="5 10" id="KW-0812">Transmembrane</keyword>
<evidence type="ECO:0000313" key="13">
    <source>
        <dbReference type="Proteomes" id="UP001149813"/>
    </source>
</evidence>
<comment type="subcellular location">
    <subcellularLocation>
        <location evidence="1 10">Endoplasmic reticulum membrane</location>
        <topology evidence="1 10">Multi-pass membrane protein</topology>
    </subcellularLocation>
</comment>
<dbReference type="OrthoDB" id="416834at2759"/>
<keyword evidence="7 10" id="KW-1133">Transmembrane helix</keyword>
<feature type="signal peptide" evidence="11">
    <location>
        <begin position="1"/>
        <end position="44"/>
    </location>
</feature>
<feature type="transmembrane region" description="Helical" evidence="10">
    <location>
        <begin position="335"/>
        <end position="355"/>
    </location>
</feature>
<evidence type="ECO:0000256" key="7">
    <source>
        <dbReference type="ARBA" id="ARBA00022989"/>
    </source>
</evidence>
<dbReference type="GO" id="GO:0005789">
    <property type="term" value="C:endoplasmic reticulum membrane"/>
    <property type="evidence" value="ECO:0007669"/>
    <property type="project" value="UniProtKB-SubCell"/>
</dbReference>
<name>A0A9W8CR88_9FUNG</name>
<evidence type="ECO:0000256" key="5">
    <source>
        <dbReference type="ARBA" id="ARBA00022692"/>
    </source>
</evidence>
<evidence type="ECO:0000256" key="6">
    <source>
        <dbReference type="ARBA" id="ARBA00022824"/>
    </source>
</evidence>
<dbReference type="InterPro" id="IPR005599">
    <property type="entry name" value="GPI_mannosylTrfase"/>
</dbReference>
<dbReference type="GO" id="GO:0000026">
    <property type="term" value="F:alpha-1,2-mannosyltransferase activity"/>
    <property type="evidence" value="ECO:0007669"/>
    <property type="project" value="TreeGrafter"/>
</dbReference>
<evidence type="ECO:0000256" key="3">
    <source>
        <dbReference type="ARBA" id="ARBA00022676"/>
    </source>
</evidence>
<feature type="transmembrane region" description="Helical" evidence="10">
    <location>
        <begin position="225"/>
        <end position="245"/>
    </location>
</feature>
<evidence type="ECO:0000256" key="9">
    <source>
        <dbReference type="ARBA" id="ARBA00024708"/>
    </source>
</evidence>
<keyword evidence="6 10" id="KW-0256">Endoplasmic reticulum</keyword>
<keyword evidence="13" id="KW-1185">Reference proteome</keyword>
<dbReference type="EC" id="2.4.1.-" evidence="10"/>
<evidence type="ECO:0000256" key="8">
    <source>
        <dbReference type="ARBA" id="ARBA00023136"/>
    </source>
</evidence>
<feature type="chain" id="PRO_5040876614" description="Mannosyltransferase" evidence="11">
    <location>
        <begin position="45"/>
        <end position="559"/>
    </location>
</feature>
<keyword evidence="3 10" id="KW-0328">Glycosyltransferase</keyword>
<feature type="transmembrane region" description="Helical" evidence="10">
    <location>
        <begin position="102"/>
        <end position="126"/>
    </location>
</feature>
<feature type="transmembrane region" description="Helical" evidence="10">
    <location>
        <begin position="279"/>
        <end position="298"/>
    </location>
</feature>
<dbReference type="PANTHER" id="PTHR22760">
    <property type="entry name" value="GLYCOSYLTRANSFERASE"/>
    <property type="match status" value="1"/>
</dbReference>
<dbReference type="AlphaFoldDB" id="A0A9W8CR88"/>
<feature type="transmembrane region" description="Helical" evidence="10">
    <location>
        <begin position="376"/>
        <end position="397"/>
    </location>
</feature>